<dbReference type="EMBL" id="JAERRC010000046">
    <property type="protein sequence ID" value="MBL0707174.1"/>
    <property type="molecule type" value="Genomic_DNA"/>
</dbReference>
<reference evidence="1 2" key="1">
    <citation type="submission" date="2021-01" db="EMBL/GenBank/DDBJ databases">
        <title>Genome public.</title>
        <authorList>
            <person name="Liu C."/>
            <person name="Sun Q."/>
        </authorList>
    </citation>
    <scope>NUCLEOTIDE SEQUENCE [LARGE SCALE GENOMIC DNA]</scope>
    <source>
        <strain evidence="1 2">JC656</strain>
    </source>
</reference>
<keyword evidence="2" id="KW-1185">Reference proteome</keyword>
<dbReference type="Gene3D" id="3.30.160.250">
    <property type="match status" value="1"/>
</dbReference>
<organism evidence="1 2">
    <name type="scientific">Sinomonas cellulolyticus</name>
    <dbReference type="NCBI Taxonomy" id="2801916"/>
    <lineage>
        <taxon>Bacteria</taxon>
        <taxon>Bacillati</taxon>
        <taxon>Actinomycetota</taxon>
        <taxon>Actinomycetes</taxon>
        <taxon>Micrococcales</taxon>
        <taxon>Micrococcaceae</taxon>
        <taxon>Sinomonas</taxon>
    </lineage>
</organism>
<comment type="caution">
    <text evidence="1">The sequence shown here is derived from an EMBL/GenBank/DDBJ whole genome shotgun (WGS) entry which is preliminary data.</text>
</comment>
<evidence type="ECO:0000313" key="1">
    <source>
        <dbReference type="EMBL" id="MBL0707174.1"/>
    </source>
</evidence>
<dbReference type="RefSeq" id="WP_189693627.1">
    <property type="nucleotide sequence ID" value="NZ_BNCM01000006.1"/>
</dbReference>
<dbReference type="Proteomes" id="UP000639051">
    <property type="component" value="Unassembled WGS sequence"/>
</dbReference>
<protein>
    <recommendedName>
        <fullName evidence="3">HicB-like antitoxin of toxin-antitoxin system domain-containing protein</fullName>
    </recommendedName>
</protein>
<gene>
    <name evidence="1" type="ORF">JJE72_16900</name>
</gene>
<dbReference type="InterPro" id="IPR035069">
    <property type="entry name" value="TTHA1013/TTHA0281-like"/>
</dbReference>
<name>A0ABS1K678_9MICC</name>
<proteinExistence type="predicted"/>
<evidence type="ECO:0008006" key="3">
    <source>
        <dbReference type="Google" id="ProtNLM"/>
    </source>
</evidence>
<accession>A0ABS1K678</accession>
<dbReference type="SUPFAM" id="SSF143100">
    <property type="entry name" value="TTHA1013/TTHA0281-like"/>
    <property type="match status" value="1"/>
</dbReference>
<sequence length="123" mass="13753">MSRPEAVSNEITLRQLITTPYITYVEALPDSEGIWVRRASCPELDGCSVTAPKAWDAIVELERYLTEYLVDRVAAGKPVPRPRHRDVVHDLSAEELLERAKRTEWIPRLDEPIAAVDGAGLGC</sequence>
<evidence type="ECO:0000313" key="2">
    <source>
        <dbReference type="Proteomes" id="UP000639051"/>
    </source>
</evidence>